<feature type="compositionally biased region" description="Polar residues" evidence="1">
    <location>
        <begin position="19"/>
        <end position="30"/>
    </location>
</feature>
<feature type="region of interest" description="Disordered" evidence="1">
    <location>
        <begin position="1"/>
        <end position="30"/>
    </location>
</feature>
<evidence type="ECO:0000256" key="1">
    <source>
        <dbReference type="SAM" id="MobiDB-lite"/>
    </source>
</evidence>
<reference evidence="2" key="1">
    <citation type="journal article" date="2019" name="Sci. Rep.">
        <title>Draft genome of Tanacetum cinerariifolium, the natural source of mosquito coil.</title>
        <authorList>
            <person name="Yamashiro T."/>
            <person name="Shiraishi A."/>
            <person name="Satake H."/>
            <person name="Nakayama K."/>
        </authorList>
    </citation>
    <scope>NUCLEOTIDE SEQUENCE</scope>
</reference>
<feature type="non-terminal residue" evidence="2">
    <location>
        <position position="1"/>
    </location>
</feature>
<comment type="caution">
    <text evidence="2">The sequence shown here is derived from an EMBL/GenBank/DDBJ whole genome shotgun (WGS) entry which is preliminary data.</text>
</comment>
<proteinExistence type="predicted"/>
<gene>
    <name evidence="2" type="ORF">Tci_932362</name>
</gene>
<dbReference type="AlphaFoldDB" id="A0A699XMC7"/>
<dbReference type="EMBL" id="BKCJ011877187">
    <property type="protein sequence ID" value="GFD60393.1"/>
    <property type="molecule type" value="Genomic_DNA"/>
</dbReference>
<evidence type="ECO:0000313" key="2">
    <source>
        <dbReference type="EMBL" id="GFD60393.1"/>
    </source>
</evidence>
<sequence>EQIDEAQALSRNWKPGTPLPSQSRTGAGAS</sequence>
<organism evidence="2">
    <name type="scientific">Tanacetum cinerariifolium</name>
    <name type="common">Dalmatian daisy</name>
    <name type="synonym">Chrysanthemum cinerariifolium</name>
    <dbReference type="NCBI Taxonomy" id="118510"/>
    <lineage>
        <taxon>Eukaryota</taxon>
        <taxon>Viridiplantae</taxon>
        <taxon>Streptophyta</taxon>
        <taxon>Embryophyta</taxon>
        <taxon>Tracheophyta</taxon>
        <taxon>Spermatophyta</taxon>
        <taxon>Magnoliopsida</taxon>
        <taxon>eudicotyledons</taxon>
        <taxon>Gunneridae</taxon>
        <taxon>Pentapetalae</taxon>
        <taxon>asterids</taxon>
        <taxon>campanulids</taxon>
        <taxon>Asterales</taxon>
        <taxon>Asteraceae</taxon>
        <taxon>Asteroideae</taxon>
        <taxon>Anthemideae</taxon>
        <taxon>Anthemidinae</taxon>
        <taxon>Tanacetum</taxon>
    </lineage>
</organism>
<accession>A0A699XMC7</accession>
<name>A0A699XMC7_TANCI</name>
<protein>
    <submittedName>
        <fullName evidence="2">Uncharacterized protein</fullName>
    </submittedName>
</protein>